<dbReference type="GO" id="GO:0006281">
    <property type="term" value="P:DNA repair"/>
    <property type="evidence" value="ECO:0007669"/>
    <property type="project" value="UniProtKB-KW"/>
</dbReference>
<dbReference type="GO" id="GO:0003911">
    <property type="term" value="F:DNA ligase (NAD+) activity"/>
    <property type="evidence" value="ECO:0007669"/>
    <property type="project" value="UniProtKB-UniRule"/>
</dbReference>
<evidence type="ECO:0000256" key="13">
    <source>
        <dbReference type="ARBA" id="ARBA00034005"/>
    </source>
</evidence>
<dbReference type="PIRSF" id="PIRSF001604">
    <property type="entry name" value="LigA"/>
    <property type="match status" value="1"/>
</dbReference>
<dbReference type="RefSeq" id="WP_042533054.1">
    <property type="nucleotide sequence ID" value="NZ_CDGG01000001.1"/>
</dbReference>
<dbReference type="GO" id="GO:0003677">
    <property type="term" value="F:DNA binding"/>
    <property type="evidence" value="ECO:0007669"/>
    <property type="project" value="InterPro"/>
</dbReference>
<dbReference type="Gene3D" id="3.40.50.10190">
    <property type="entry name" value="BRCT domain"/>
    <property type="match status" value="1"/>
</dbReference>
<evidence type="ECO:0000259" key="17">
    <source>
        <dbReference type="PROSITE" id="PS50172"/>
    </source>
</evidence>
<feature type="binding site" evidence="15">
    <location>
        <begin position="83"/>
        <end position="84"/>
    </location>
    <ligand>
        <name>NAD(+)</name>
        <dbReference type="ChEBI" id="CHEBI:57540"/>
    </ligand>
</feature>
<comment type="similarity">
    <text evidence="14 15">Belongs to the NAD-dependent DNA ligase family. LigA subfamily.</text>
</comment>
<keyword evidence="4 15" id="KW-0436">Ligase</keyword>
<dbReference type="FunFam" id="3.30.470.30:FF:000001">
    <property type="entry name" value="DNA ligase"/>
    <property type="match status" value="1"/>
</dbReference>
<dbReference type="EMBL" id="CDGG01000001">
    <property type="protein sequence ID" value="CEI82942.1"/>
    <property type="molecule type" value="Genomic_DNA"/>
</dbReference>
<comment type="cofactor">
    <cofactor evidence="15">
        <name>Mg(2+)</name>
        <dbReference type="ChEBI" id="CHEBI:18420"/>
    </cofactor>
    <cofactor evidence="15">
        <name>Mn(2+)</name>
        <dbReference type="ChEBI" id="CHEBI:29035"/>
    </cofactor>
</comment>
<keyword evidence="9 15" id="KW-0460">Magnesium</keyword>
<comment type="catalytic activity">
    <reaction evidence="13 15 16">
        <text>NAD(+) + (deoxyribonucleotide)n-3'-hydroxyl + 5'-phospho-(deoxyribonucleotide)m = (deoxyribonucleotide)n+m + AMP + beta-nicotinamide D-nucleotide.</text>
        <dbReference type="EC" id="6.5.1.2"/>
    </reaction>
</comment>
<dbReference type="GO" id="GO:0006260">
    <property type="term" value="P:DNA replication"/>
    <property type="evidence" value="ECO:0007669"/>
    <property type="project" value="UniProtKB-KW"/>
</dbReference>
<accession>A0A0A1MTT1</accession>
<dbReference type="FunFam" id="6.20.10.30:FF:000002">
    <property type="entry name" value="DNA ligase"/>
    <property type="match status" value="1"/>
</dbReference>
<dbReference type="NCBIfam" id="TIGR00575">
    <property type="entry name" value="dnlj"/>
    <property type="match status" value="1"/>
</dbReference>
<keyword evidence="11 15" id="KW-0234">DNA repair</keyword>
<evidence type="ECO:0000256" key="10">
    <source>
        <dbReference type="ARBA" id="ARBA00023027"/>
    </source>
</evidence>
<dbReference type="PROSITE" id="PS50172">
    <property type="entry name" value="BRCT"/>
    <property type="match status" value="1"/>
</dbReference>
<reference evidence="18 19" key="1">
    <citation type="submission" date="2014-11" db="EMBL/GenBank/DDBJ databases">
        <authorList>
            <person name="Urmite Genomes Urmite Genomes"/>
        </authorList>
    </citation>
    <scope>NUCLEOTIDE SEQUENCE [LARGE SCALE GENOMIC DNA]</scope>
    <source>
        <strain evidence="18 19">Oc5</strain>
    </source>
</reference>
<dbReference type="PROSITE" id="PS01055">
    <property type="entry name" value="DNA_LIGASE_N1"/>
    <property type="match status" value="1"/>
</dbReference>
<sequence length="669" mass="75325">MNKQEIKERMDSLVEVLNQYGYSYYVLDNPTVPDSEYDQKLRELEDLEKAYPDLAREDSPTQRIGGEPLDAFRKVTHETPMMSLGNAFNEQDLRDFARRAQEGVSGEVTFVCELKIDGLAISLKYQEGKFVLGSTRGDGRIGEDITSNLRTIRSIPLSIKEAGTLEVRGEAFMPHKSFLEMNKEREEKGEEPFANPRNAAAGSLRQLNPKIAAKRNLDIFLYGVGEWENSNITSHSESLEALHRLGFKTNKEWKRCKSIEEVLEFVTYWTEHRKDLNYEIDGIVVKVDSLDHQDELGFTAKSPRWAIAYKFPAEEVVTTLKDIVLSIGRTGVVTPTAILEPVRIAGSTVQRASLHNEDLIREQDIRIGDQVVIKKAGDIIPKVVRSIIEQRTGEEKEFHMPEECPDCGNELVRLEGEVALRCINPNCPAQLMEGLIHFVSRNAMNIDGLGEKVIIQLFREDLVHTIADLYRLEKEDLLNLERMGEKSVTNLLNAIEASKANSLERLLFGLGIRFIGSKAAQTLAMEFETMERLQHANLEEIVAIEEIGEKMADSIVRYFEEEKVTQLLKELKELGVNMTYTGQKKSEIKTDSLFSGKTVVLTGKMEQYTRKEAKELIESLGGAVTGSVSKKTDVLIAGADAGSKLEKAEKMGIEVWSETELKEATEGEE</sequence>
<dbReference type="InterPro" id="IPR001357">
    <property type="entry name" value="BRCT_dom"/>
</dbReference>
<dbReference type="InterPro" id="IPR013839">
    <property type="entry name" value="DNAligase_adenylation"/>
</dbReference>
<evidence type="ECO:0000256" key="4">
    <source>
        <dbReference type="ARBA" id="ARBA00022598"/>
    </source>
</evidence>
<dbReference type="SUPFAM" id="SSF47781">
    <property type="entry name" value="RuvA domain 2-like"/>
    <property type="match status" value="1"/>
</dbReference>
<keyword evidence="10 15" id="KW-0520">NAD</keyword>
<keyword evidence="6 15" id="KW-0479">Metal-binding</keyword>
<dbReference type="GO" id="GO:0005829">
    <property type="term" value="C:cytosol"/>
    <property type="evidence" value="ECO:0007669"/>
    <property type="project" value="TreeGrafter"/>
</dbReference>
<dbReference type="SUPFAM" id="SSF56091">
    <property type="entry name" value="DNA ligase/mRNA capping enzyme, catalytic domain"/>
    <property type="match status" value="1"/>
</dbReference>
<keyword evidence="12 15" id="KW-0464">Manganese</keyword>
<dbReference type="InterPro" id="IPR010994">
    <property type="entry name" value="RuvA_2-like"/>
</dbReference>
<dbReference type="InterPro" id="IPR013840">
    <property type="entry name" value="DNAligase_N"/>
</dbReference>
<keyword evidence="19" id="KW-1185">Reference proteome</keyword>
<gene>
    <name evidence="15 18" type="primary">ligA</name>
    <name evidence="18" type="ORF">BN997_02831</name>
</gene>
<keyword evidence="8 15" id="KW-0862">Zinc</keyword>
<organism evidence="18 19">
    <name type="scientific">Oceanobacillus oncorhynchi</name>
    <dbReference type="NCBI Taxonomy" id="545501"/>
    <lineage>
        <taxon>Bacteria</taxon>
        <taxon>Bacillati</taxon>
        <taxon>Bacillota</taxon>
        <taxon>Bacilli</taxon>
        <taxon>Bacillales</taxon>
        <taxon>Bacillaceae</taxon>
        <taxon>Oceanobacillus</taxon>
    </lineage>
</organism>
<name>A0A0A1MTT1_9BACI</name>
<dbReference type="InterPro" id="IPR036420">
    <property type="entry name" value="BRCT_dom_sf"/>
</dbReference>
<feature type="binding site" evidence="15">
    <location>
        <position position="170"/>
    </location>
    <ligand>
        <name>NAD(+)</name>
        <dbReference type="ChEBI" id="CHEBI:57540"/>
    </ligand>
</feature>
<evidence type="ECO:0000256" key="12">
    <source>
        <dbReference type="ARBA" id="ARBA00023211"/>
    </source>
</evidence>
<evidence type="ECO:0000256" key="7">
    <source>
        <dbReference type="ARBA" id="ARBA00022763"/>
    </source>
</evidence>
<dbReference type="Gene3D" id="1.10.287.610">
    <property type="entry name" value="Helix hairpin bin"/>
    <property type="match status" value="1"/>
</dbReference>
<feature type="binding site" evidence="15">
    <location>
        <position position="427"/>
    </location>
    <ligand>
        <name>Zn(2+)</name>
        <dbReference type="ChEBI" id="CHEBI:29105"/>
    </ligand>
</feature>
<dbReference type="CDD" id="cd17748">
    <property type="entry name" value="BRCT_DNA_ligase_like"/>
    <property type="match status" value="1"/>
</dbReference>
<evidence type="ECO:0000256" key="3">
    <source>
        <dbReference type="ARBA" id="ARBA00013308"/>
    </source>
</evidence>
<evidence type="ECO:0000256" key="6">
    <source>
        <dbReference type="ARBA" id="ARBA00022723"/>
    </source>
</evidence>
<dbReference type="HAMAP" id="MF_01588">
    <property type="entry name" value="DNA_ligase_A"/>
    <property type="match status" value="1"/>
</dbReference>
<dbReference type="InterPro" id="IPR041663">
    <property type="entry name" value="DisA/LigA_HHH"/>
</dbReference>
<dbReference type="SMART" id="SM00292">
    <property type="entry name" value="BRCT"/>
    <property type="match status" value="1"/>
</dbReference>
<feature type="binding site" evidence="15">
    <location>
        <position position="310"/>
    </location>
    <ligand>
        <name>NAD(+)</name>
        <dbReference type="ChEBI" id="CHEBI:57540"/>
    </ligand>
</feature>
<evidence type="ECO:0000256" key="15">
    <source>
        <dbReference type="HAMAP-Rule" id="MF_01588"/>
    </source>
</evidence>
<dbReference type="AlphaFoldDB" id="A0A0A1MTT1"/>
<dbReference type="SUPFAM" id="SSF50249">
    <property type="entry name" value="Nucleic acid-binding proteins"/>
    <property type="match status" value="1"/>
</dbReference>
<dbReference type="EC" id="6.5.1.2" evidence="2 15"/>
<dbReference type="InterPro" id="IPR004150">
    <property type="entry name" value="NAD_DNA_ligase_OB"/>
</dbReference>
<dbReference type="Pfam" id="PF01653">
    <property type="entry name" value="DNA_ligase_aden"/>
    <property type="match status" value="1"/>
</dbReference>
<feature type="binding site" evidence="15">
    <location>
        <position position="136"/>
    </location>
    <ligand>
        <name>NAD(+)</name>
        <dbReference type="ChEBI" id="CHEBI:57540"/>
    </ligand>
</feature>
<evidence type="ECO:0000256" key="14">
    <source>
        <dbReference type="ARBA" id="ARBA00060881"/>
    </source>
</evidence>
<dbReference type="Pfam" id="PF14520">
    <property type="entry name" value="HHH_5"/>
    <property type="match status" value="1"/>
</dbReference>
<feature type="binding site" evidence="15">
    <location>
        <position position="422"/>
    </location>
    <ligand>
        <name>Zn(2+)</name>
        <dbReference type="ChEBI" id="CHEBI:29105"/>
    </ligand>
</feature>
<dbReference type="Pfam" id="PF12826">
    <property type="entry name" value="HHH_2"/>
    <property type="match status" value="1"/>
</dbReference>
<dbReference type="SMART" id="SM00278">
    <property type="entry name" value="HhH1"/>
    <property type="match status" value="3"/>
</dbReference>
<dbReference type="GO" id="GO:0046872">
    <property type="term" value="F:metal ion binding"/>
    <property type="evidence" value="ECO:0007669"/>
    <property type="project" value="UniProtKB-KW"/>
</dbReference>
<dbReference type="FunFam" id="2.40.50.140:FF:000012">
    <property type="entry name" value="DNA ligase"/>
    <property type="match status" value="1"/>
</dbReference>
<dbReference type="STRING" id="545501.BN997_02831"/>
<dbReference type="FunFam" id="1.10.150.20:FF:000007">
    <property type="entry name" value="DNA ligase"/>
    <property type="match status" value="1"/>
</dbReference>
<dbReference type="SUPFAM" id="SSF52113">
    <property type="entry name" value="BRCT domain"/>
    <property type="match status" value="1"/>
</dbReference>
<evidence type="ECO:0000313" key="19">
    <source>
        <dbReference type="Proteomes" id="UP000040453"/>
    </source>
</evidence>
<dbReference type="InterPro" id="IPR001679">
    <property type="entry name" value="DNA_ligase"/>
</dbReference>
<dbReference type="PANTHER" id="PTHR23389:SF9">
    <property type="entry name" value="DNA LIGASE"/>
    <property type="match status" value="1"/>
</dbReference>
<evidence type="ECO:0000256" key="1">
    <source>
        <dbReference type="ARBA" id="ARBA00004067"/>
    </source>
</evidence>
<dbReference type="FunFam" id="1.10.150.20:FF:000006">
    <property type="entry name" value="DNA ligase"/>
    <property type="match status" value="1"/>
</dbReference>
<dbReference type="Pfam" id="PF03119">
    <property type="entry name" value="DNA_ligase_ZBD"/>
    <property type="match status" value="1"/>
</dbReference>
<dbReference type="NCBIfam" id="NF005932">
    <property type="entry name" value="PRK07956.1"/>
    <property type="match status" value="1"/>
</dbReference>
<dbReference type="Pfam" id="PF03120">
    <property type="entry name" value="OB_DNA_ligase"/>
    <property type="match status" value="1"/>
</dbReference>
<evidence type="ECO:0000256" key="11">
    <source>
        <dbReference type="ARBA" id="ARBA00023204"/>
    </source>
</evidence>
<dbReference type="FunFam" id="1.10.287.610:FF:000002">
    <property type="entry name" value="DNA ligase"/>
    <property type="match status" value="1"/>
</dbReference>
<feature type="binding site" evidence="15">
    <location>
        <position position="407"/>
    </location>
    <ligand>
        <name>Zn(2+)</name>
        <dbReference type="ChEBI" id="CHEBI:29105"/>
    </ligand>
</feature>
<dbReference type="Gene3D" id="2.40.50.140">
    <property type="entry name" value="Nucleic acid-binding proteins"/>
    <property type="match status" value="1"/>
</dbReference>
<dbReference type="InterPro" id="IPR018239">
    <property type="entry name" value="DNA_ligase_AS"/>
</dbReference>
<comment type="function">
    <text evidence="1 15">DNA ligase that catalyzes the formation of phosphodiester linkages between 5'-phosphoryl and 3'-hydroxyl groups in double-stranded DNA using NAD as a coenzyme and as the energy source for the reaction. It is essential for DNA replication and repair of damaged DNA.</text>
</comment>
<dbReference type="InterPro" id="IPR033136">
    <property type="entry name" value="DNA_ligase_CS"/>
</dbReference>
<dbReference type="InterPro" id="IPR012340">
    <property type="entry name" value="NA-bd_OB-fold"/>
</dbReference>
<feature type="active site" description="N6-AMP-lysine intermediate" evidence="15">
    <location>
        <position position="115"/>
    </location>
</feature>
<feature type="binding site" evidence="15">
    <location>
        <position position="286"/>
    </location>
    <ligand>
        <name>NAD(+)</name>
        <dbReference type="ChEBI" id="CHEBI:57540"/>
    </ligand>
</feature>
<feature type="binding site" evidence="15">
    <location>
        <position position="404"/>
    </location>
    <ligand>
        <name>Zn(2+)</name>
        <dbReference type="ChEBI" id="CHEBI:29105"/>
    </ligand>
</feature>
<proteinExistence type="inferred from homology"/>
<dbReference type="InterPro" id="IPR004149">
    <property type="entry name" value="Znf_DNAligase_C4"/>
</dbReference>
<dbReference type="CDD" id="cd00114">
    <property type="entry name" value="LIGANc"/>
    <property type="match status" value="1"/>
</dbReference>
<dbReference type="Gene3D" id="3.30.470.30">
    <property type="entry name" value="DNA ligase/mRNA capping enzyme"/>
    <property type="match status" value="1"/>
</dbReference>
<dbReference type="SMART" id="SM00532">
    <property type="entry name" value="LIGANc"/>
    <property type="match status" value="1"/>
</dbReference>
<feature type="binding site" evidence="15">
    <location>
        <position position="113"/>
    </location>
    <ligand>
        <name>NAD(+)</name>
        <dbReference type="ChEBI" id="CHEBI:57540"/>
    </ligand>
</feature>
<dbReference type="InterPro" id="IPR003583">
    <property type="entry name" value="Hlx-hairpin-Hlx_DNA-bd_motif"/>
</dbReference>
<feature type="domain" description="BRCT" evidence="17">
    <location>
        <begin position="589"/>
        <end position="669"/>
    </location>
</feature>
<dbReference type="PANTHER" id="PTHR23389">
    <property type="entry name" value="CHROMOSOME TRANSMISSION FIDELITY FACTOR 18"/>
    <property type="match status" value="1"/>
</dbReference>
<dbReference type="PROSITE" id="PS01056">
    <property type="entry name" value="DNA_LIGASE_N2"/>
    <property type="match status" value="1"/>
</dbReference>
<dbReference type="OrthoDB" id="9759736at2"/>
<feature type="binding site" evidence="15">
    <location>
        <begin position="34"/>
        <end position="38"/>
    </location>
    <ligand>
        <name>NAD(+)</name>
        <dbReference type="ChEBI" id="CHEBI:57540"/>
    </ligand>
</feature>
<evidence type="ECO:0000256" key="16">
    <source>
        <dbReference type="RuleBase" id="RU000618"/>
    </source>
</evidence>
<evidence type="ECO:0000256" key="9">
    <source>
        <dbReference type="ARBA" id="ARBA00022842"/>
    </source>
</evidence>
<evidence type="ECO:0000256" key="2">
    <source>
        <dbReference type="ARBA" id="ARBA00012722"/>
    </source>
</evidence>
<dbReference type="Gene3D" id="6.20.10.30">
    <property type="match status" value="1"/>
</dbReference>
<evidence type="ECO:0000256" key="5">
    <source>
        <dbReference type="ARBA" id="ARBA00022705"/>
    </source>
</evidence>
<dbReference type="Gene3D" id="1.10.150.20">
    <property type="entry name" value="5' to 3' exonuclease, C-terminal subdomain"/>
    <property type="match status" value="2"/>
</dbReference>
<evidence type="ECO:0000256" key="8">
    <source>
        <dbReference type="ARBA" id="ARBA00022833"/>
    </source>
</evidence>
<keyword evidence="5 15" id="KW-0235">DNA replication</keyword>
<keyword evidence="7 15" id="KW-0227">DNA damage</keyword>
<protein>
    <recommendedName>
        <fullName evidence="3 15">DNA ligase</fullName>
        <ecNumber evidence="2 15">6.5.1.2</ecNumber>
    </recommendedName>
    <alternativeName>
        <fullName evidence="15">Polydeoxyribonucleotide synthase [NAD(+)]</fullName>
    </alternativeName>
</protein>
<evidence type="ECO:0000313" key="18">
    <source>
        <dbReference type="EMBL" id="CEI82942.1"/>
    </source>
</evidence>
<dbReference type="Proteomes" id="UP000040453">
    <property type="component" value="Unassembled WGS sequence"/>
</dbReference>
<dbReference type="Pfam" id="PF00533">
    <property type="entry name" value="BRCT"/>
    <property type="match status" value="1"/>
</dbReference>